<protein>
    <submittedName>
        <fullName evidence="1">Uncharacterized protein</fullName>
    </submittedName>
</protein>
<accession>A0ACB7YBX0</accession>
<evidence type="ECO:0000313" key="1">
    <source>
        <dbReference type="EMBL" id="KAH7850574.1"/>
    </source>
</evidence>
<gene>
    <name evidence="1" type="ORF">Vadar_000056</name>
</gene>
<name>A0ACB7YBX0_9ERIC</name>
<evidence type="ECO:0000313" key="2">
    <source>
        <dbReference type="Proteomes" id="UP000828048"/>
    </source>
</evidence>
<proteinExistence type="predicted"/>
<dbReference type="EMBL" id="CM037158">
    <property type="protein sequence ID" value="KAH7850574.1"/>
    <property type="molecule type" value="Genomic_DNA"/>
</dbReference>
<reference evidence="1 2" key="1">
    <citation type="journal article" date="2021" name="Hortic Res">
        <title>High-quality reference genome and annotation aids understanding of berry development for evergreen blueberry (Vaccinium darrowii).</title>
        <authorList>
            <person name="Yu J."/>
            <person name="Hulse-Kemp A.M."/>
            <person name="Babiker E."/>
            <person name="Staton M."/>
        </authorList>
    </citation>
    <scope>NUCLEOTIDE SEQUENCE [LARGE SCALE GENOMIC DNA]</scope>
    <source>
        <strain evidence="2">cv. NJ 8807/NJ 8810</strain>
        <tissue evidence="1">Young leaf</tissue>
    </source>
</reference>
<keyword evidence="2" id="KW-1185">Reference proteome</keyword>
<dbReference type="Proteomes" id="UP000828048">
    <property type="component" value="Chromosome 8"/>
</dbReference>
<sequence length="92" mass="9987">MVRSFLLICMKILLADRDNTDHPPATEFYDFLQVNTDSSNRSEVVTSENHVINDEEVDQESTDKQHGKEAAAAGGDGGGVPLFIDFLSVGCG</sequence>
<comment type="caution">
    <text evidence="1">The sequence shown here is derived from an EMBL/GenBank/DDBJ whole genome shotgun (WGS) entry which is preliminary data.</text>
</comment>
<organism evidence="1 2">
    <name type="scientific">Vaccinium darrowii</name>
    <dbReference type="NCBI Taxonomy" id="229202"/>
    <lineage>
        <taxon>Eukaryota</taxon>
        <taxon>Viridiplantae</taxon>
        <taxon>Streptophyta</taxon>
        <taxon>Embryophyta</taxon>
        <taxon>Tracheophyta</taxon>
        <taxon>Spermatophyta</taxon>
        <taxon>Magnoliopsida</taxon>
        <taxon>eudicotyledons</taxon>
        <taxon>Gunneridae</taxon>
        <taxon>Pentapetalae</taxon>
        <taxon>asterids</taxon>
        <taxon>Ericales</taxon>
        <taxon>Ericaceae</taxon>
        <taxon>Vaccinioideae</taxon>
        <taxon>Vaccinieae</taxon>
        <taxon>Vaccinium</taxon>
    </lineage>
</organism>